<evidence type="ECO:0000313" key="2">
    <source>
        <dbReference type="Proteomes" id="UP000316304"/>
    </source>
</evidence>
<dbReference type="Proteomes" id="UP000316304">
    <property type="component" value="Unassembled WGS sequence"/>
</dbReference>
<dbReference type="EMBL" id="SJPT01000001">
    <property type="protein sequence ID" value="TWU26214.1"/>
    <property type="molecule type" value="Genomic_DNA"/>
</dbReference>
<evidence type="ECO:0000313" key="1">
    <source>
        <dbReference type="EMBL" id="TWU26214.1"/>
    </source>
</evidence>
<protein>
    <submittedName>
        <fullName evidence="1">Uncharacterized protein</fullName>
    </submittedName>
</protein>
<organism evidence="1 2">
    <name type="scientific">Novipirellula galeiformis</name>
    <dbReference type="NCBI Taxonomy" id="2528004"/>
    <lineage>
        <taxon>Bacteria</taxon>
        <taxon>Pseudomonadati</taxon>
        <taxon>Planctomycetota</taxon>
        <taxon>Planctomycetia</taxon>
        <taxon>Pirellulales</taxon>
        <taxon>Pirellulaceae</taxon>
        <taxon>Novipirellula</taxon>
    </lineage>
</organism>
<name>A0A5C6CRN2_9BACT</name>
<accession>A0A5C6CRN2</accession>
<keyword evidence="2" id="KW-1185">Reference proteome</keyword>
<sequence length="162" mass="18635">MRFAVPNANRSESTMGSRQLWSQDNRVRITTVVLLSITDRHPREWYLRQTRDPVGLRPMPSQNLGRRRENVMRRGNVILASADRSQATRANGKTIGQRTEGTNFTDGHDAERLRRWSVLAILIAGQRLQCRGSVEFGLAFQPHLRQIDARFAFVRRIVTDPK</sequence>
<proteinExistence type="predicted"/>
<reference evidence="1 2" key="1">
    <citation type="submission" date="2019-02" db="EMBL/GenBank/DDBJ databases">
        <title>Deep-cultivation of Planctomycetes and their phenomic and genomic characterization uncovers novel biology.</title>
        <authorList>
            <person name="Wiegand S."/>
            <person name="Jogler M."/>
            <person name="Boedeker C."/>
            <person name="Pinto D."/>
            <person name="Vollmers J."/>
            <person name="Rivas-Marin E."/>
            <person name="Kohn T."/>
            <person name="Peeters S.H."/>
            <person name="Heuer A."/>
            <person name="Rast P."/>
            <person name="Oberbeckmann S."/>
            <person name="Bunk B."/>
            <person name="Jeske O."/>
            <person name="Meyerdierks A."/>
            <person name="Storesund J.E."/>
            <person name="Kallscheuer N."/>
            <person name="Luecker S."/>
            <person name="Lage O.M."/>
            <person name="Pohl T."/>
            <person name="Merkel B.J."/>
            <person name="Hornburger P."/>
            <person name="Mueller R.-W."/>
            <person name="Bruemmer F."/>
            <person name="Labrenz M."/>
            <person name="Spormann A.M."/>
            <person name="Op Den Camp H."/>
            <person name="Overmann J."/>
            <person name="Amann R."/>
            <person name="Jetten M.S.M."/>
            <person name="Mascher T."/>
            <person name="Medema M.H."/>
            <person name="Devos D.P."/>
            <person name="Kaster A.-K."/>
            <person name="Ovreas L."/>
            <person name="Rohde M."/>
            <person name="Galperin M.Y."/>
            <person name="Jogler C."/>
        </authorList>
    </citation>
    <scope>NUCLEOTIDE SEQUENCE [LARGE SCALE GENOMIC DNA]</scope>
    <source>
        <strain evidence="1 2">Pla52o</strain>
    </source>
</reference>
<gene>
    <name evidence="1" type="ORF">Pla52o_00670</name>
</gene>
<dbReference type="AlphaFoldDB" id="A0A5C6CRN2"/>
<comment type="caution">
    <text evidence="1">The sequence shown here is derived from an EMBL/GenBank/DDBJ whole genome shotgun (WGS) entry which is preliminary data.</text>
</comment>